<dbReference type="OrthoDB" id="4846137at2759"/>
<comment type="catalytic activity">
    <reaction evidence="2">
        <text>L-threonyl-[protein] + ATP = O-phospho-L-threonyl-[protein] + ADP + H(+)</text>
        <dbReference type="Rhea" id="RHEA:46608"/>
        <dbReference type="Rhea" id="RHEA-COMP:11060"/>
        <dbReference type="Rhea" id="RHEA-COMP:11605"/>
        <dbReference type="ChEBI" id="CHEBI:15378"/>
        <dbReference type="ChEBI" id="CHEBI:30013"/>
        <dbReference type="ChEBI" id="CHEBI:30616"/>
        <dbReference type="ChEBI" id="CHEBI:61977"/>
        <dbReference type="ChEBI" id="CHEBI:456216"/>
        <dbReference type="EC" id="2.7.11.1"/>
    </reaction>
</comment>
<dbReference type="EMBL" id="ML119057">
    <property type="protein sequence ID" value="ROT37073.1"/>
    <property type="molecule type" value="Genomic_DNA"/>
</dbReference>
<reference evidence="5 6" key="1">
    <citation type="journal article" date="2018" name="Mol. Ecol.">
        <title>The obligate alkalophilic soda-lake fungus Sodiomyces alkalinus has shifted to a protein diet.</title>
        <authorList>
            <person name="Grum-Grzhimaylo A.A."/>
            <person name="Falkoski D.L."/>
            <person name="van den Heuvel J."/>
            <person name="Valero-Jimenez C.A."/>
            <person name="Min B."/>
            <person name="Choi I.G."/>
            <person name="Lipzen A."/>
            <person name="Daum C.G."/>
            <person name="Aanen D.K."/>
            <person name="Tsang A."/>
            <person name="Henrissat B."/>
            <person name="Bilanenko E.N."/>
            <person name="de Vries R.P."/>
            <person name="van Kan J.A.L."/>
            <person name="Grigoriev I.V."/>
            <person name="Debets A.J.M."/>
        </authorList>
    </citation>
    <scope>NUCLEOTIDE SEQUENCE [LARGE SCALE GENOMIC DNA]</scope>
    <source>
        <strain evidence="5 6">F11</strain>
    </source>
</reference>
<dbReference type="SUPFAM" id="SSF56112">
    <property type="entry name" value="Protein kinase-like (PK-like)"/>
    <property type="match status" value="1"/>
</dbReference>
<dbReference type="InterPro" id="IPR008266">
    <property type="entry name" value="Tyr_kinase_AS"/>
</dbReference>
<dbReference type="InterPro" id="IPR011009">
    <property type="entry name" value="Kinase-like_dom_sf"/>
</dbReference>
<feature type="region of interest" description="Disordered" evidence="4">
    <location>
        <begin position="745"/>
        <end position="767"/>
    </location>
</feature>
<dbReference type="PANTHER" id="PTHR37171:SF1">
    <property type="entry name" value="SERINE_THREONINE-PROTEIN KINASE YRZF-RELATED"/>
    <property type="match status" value="1"/>
</dbReference>
<dbReference type="Proteomes" id="UP000272025">
    <property type="component" value="Unassembled WGS sequence"/>
</dbReference>
<evidence type="ECO:0000313" key="6">
    <source>
        <dbReference type="Proteomes" id="UP000272025"/>
    </source>
</evidence>
<accession>A0A3N2PRD7</accession>
<feature type="region of interest" description="Disordered" evidence="4">
    <location>
        <begin position="1"/>
        <end position="58"/>
    </location>
</feature>
<feature type="compositionally biased region" description="Basic and acidic residues" evidence="4">
    <location>
        <begin position="9"/>
        <end position="57"/>
    </location>
</feature>
<dbReference type="GeneID" id="39583530"/>
<dbReference type="EC" id="2.7.11.1" evidence="1"/>
<dbReference type="STRING" id="1314773.A0A3N2PRD7"/>
<feature type="region of interest" description="Disordered" evidence="4">
    <location>
        <begin position="408"/>
        <end position="511"/>
    </location>
</feature>
<dbReference type="PANTHER" id="PTHR37171">
    <property type="entry name" value="SERINE/THREONINE-PROTEIN KINASE YRZF-RELATED"/>
    <property type="match status" value="1"/>
</dbReference>
<evidence type="ECO:0000256" key="2">
    <source>
        <dbReference type="ARBA" id="ARBA00047899"/>
    </source>
</evidence>
<keyword evidence="6" id="KW-1185">Reference proteome</keyword>
<name>A0A3N2PRD7_SODAK</name>
<evidence type="ECO:0000256" key="3">
    <source>
        <dbReference type="ARBA" id="ARBA00048679"/>
    </source>
</evidence>
<gene>
    <name evidence="5" type="ORF">SODALDRAFT_379561</name>
</gene>
<dbReference type="AlphaFoldDB" id="A0A3N2PRD7"/>
<sequence>MAEGQSVEELQRLLREAQQRTEEQRQRAEEERQRAEKERQRAEKERQRAEKAERETRPTTLTEYLAACHTLVFSRFSVETDPRFSSKGPITNPRDKWCPTQLQPWSDFLDEQRSIFDTLNSTFPLTRRAFENKSFLAALGDRFANKKVADEKTLEGFLHISVEDPVRIIMGQLKDVPEASRTFNIGNGIIFENHPHAISNLAEEVVERESPSTRPQTPDQGYNIHQLRADQICVYRSDSAQEERRTMIYVCEYKPPHKLTAPHLRLGLRPMNIYKDVVNRRTIPTSVDPAAQFRYHADKLTASAVTQTYHYMIEGGLEYGLLTTGEAIVFLKIDWDDPGTLYYHLTEPGPEALARPNQVHLCTAVAQYLSFTLMAMAGPREHGQEERQRATQNLRTWAVDFETTIRSIPENERTASSDADFIPGPTTYEHVDRSPVMNRLRRRAATRDQCDDRPLNTDGDPGPPWDDESPWTAPETPTPAGPRRSQRVLAQRPRGGGNQKGEGPDDAEVSANTETGVDTVDQRDRQYCSQQCLLGLVKGRELDPACPNVNLHRRKCHPGRHPVDHAGWLALLHDQLQRSLDDGIVPLGHGGARGVLFKVTLLAYGYTFVSKGTVKVFIPDLQHEEAVYERLSPIQGRHVPVFLGAVDLRPMNKIYYYAHRVYVVYMAFLSWAGCSLTEAVAAGVSKDRLGTLAMESLQAVHRQYVVHKDVRRDNMLFSRETDGVMMIDFERAAMIEPRRPPLGPVIPNAIPNKRGRAEESSEAKHKRIRHQDRSWLAEVEELRAVFAFHV</sequence>
<dbReference type="RefSeq" id="XP_028464879.1">
    <property type="nucleotide sequence ID" value="XM_028615053.1"/>
</dbReference>
<dbReference type="GO" id="GO:0004674">
    <property type="term" value="F:protein serine/threonine kinase activity"/>
    <property type="evidence" value="ECO:0007669"/>
    <property type="project" value="UniProtKB-EC"/>
</dbReference>
<evidence type="ECO:0000256" key="4">
    <source>
        <dbReference type="SAM" id="MobiDB-lite"/>
    </source>
</evidence>
<dbReference type="InterPro" id="IPR052396">
    <property type="entry name" value="Meiotic_Drive_Suppr_Kinase"/>
</dbReference>
<comment type="catalytic activity">
    <reaction evidence="3">
        <text>L-seryl-[protein] + ATP = O-phospho-L-seryl-[protein] + ADP + H(+)</text>
        <dbReference type="Rhea" id="RHEA:17989"/>
        <dbReference type="Rhea" id="RHEA-COMP:9863"/>
        <dbReference type="Rhea" id="RHEA-COMP:11604"/>
        <dbReference type="ChEBI" id="CHEBI:15378"/>
        <dbReference type="ChEBI" id="CHEBI:29999"/>
        <dbReference type="ChEBI" id="CHEBI:30616"/>
        <dbReference type="ChEBI" id="CHEBI:83421"/>
        <dbReference type="ChEBI" id="CHEBI:456216"/>
        <dbReference type="EC" id="2.7.11.1"/>
    </reaction>
</comment>
<evidence type="ECO:0000256" key="1">
    <source>
        <dbReference type="ARBA" id="ARBA00012513"/>
    </source>
</evidence>
<feature type="compositionally biased region" description="Basic and acidic residues" evidence="4">
    <location>
        <begin position="445"/>
        <end position="455"/>
    </location>
</feature>
<proteinExistence type="predicted"/>
<organism evidence="5 6">
    <name type="scientific">Sodiomyces alkalinus (strain CBS 110278 / VKM F-3762 / F11)</name>
    <name type="common">Alkaliphilic filamentous fungus</name>
    <dbReference type="NCBI Taxonomy" id="1314773"/>
    <lineage>
        <taxon>Eukaryota</taxon>
        <taxon>Fungi</taxon>
        <taxon>Dikarya</taxon>
        <taxon>Ascomycota</taxon>
        <taxon>Pezizomycotina</taxon>
        <taxon>Sordariomycetes</taxon>
        <taxon>Hypocreomycetidae</taxon>
        <taxon>Glomerellales</taxon>
        <taxon>Plectosphaerellaceae</taxon>
        <taxon>Sodiomyces</taxon>
    </lineage>
</organism>
<evidence type="ECO:0000313" key="5">
    <source>
        <dbReference type="EMBL" id="ROT37073.1"/>
    </source>
</evidence>
<dbReference type="PROSITE" id="PS00109">
    <property type="entry name" value="PROTEIN_KINASE_TYR"/>
    <property type="match status" value="1"/>
</dbReference>
<protein>
    <recommendedName>
        <fullName evidence="1">non-specific serine/threonine protein kinase</fullName>
        <ecNumber evidence="1">2.7.11.1</ecNumber>
    </recommendedName>
</protein>